<dbReference type="OrthoDB" id="240298at2759"/>
<evidence type="ECO:0000256" key="1">
    <source>
        <dbReference type="ARBA" id="ARBA00004434"/>
    </source>
</evidence>
<dbReference type="GO" id="GO:0001671">
    <property type="term" value="F:ATPase activator activity"/>
    <property type="evidence" value="ECO:0007669"/>
    <property type="project" value="TreeGrafter"/>
</dbReference>
<dbReference type="PROSITE" id="PS50076">
    <property type="entry name" value="DNAJ_2"/>
    <property type="match status" value="1"/>
</dbReference>
<dbReference type="EMBL" id="FN649760">
    <property type="protein sequence ID" value="CBJ29706.1"/>
    <property type="molecule type" value="Genomic_DNA"/>
</dbReference>
<dbReference type="eggNOG" id="KOG0723">
    <property type="taxonomic scope" value="Eukaryota"/>
</dbReference>
<protein>
    <submittedName>
        <fullName evidence="10">Mitochondrial import inner membrane translocase TIM14 homolog</fullName>
    </submittedName>
</protein>
<dbReference type="SUPFAM" id="SSF46565">
    <property type="entry name" value="Chaperone J-domain"/>
    <property type="match status" value="1"/>
</dbReference>
<sequence>MAARPLVRIAGLKPSVSHRCPLPLLGRLGATSSSNRESGANDRHARAQALVSQARDIHVSRRNESSVLITGAGIAVSAMVARYGLMEYQKYQAAHPEITEEADSGAAGDQTAAGETGKASPQGAAKGAGASAGGFFGAFGKRHYDGGFEEKMTRKEAALILGVRESATAQRIKDSHRRILMINHPDKGGSKYMAAKINEAKEILLKGRK</sequence>
<dbReference type="InterPro" id="IPR001623">
    <property type="entry name" value="DnaJ_domain"/>
</dbReference>
<evidence type="ECO:0000256" key="6">
    <source>
        <dbReference type="ARBA" id="ARBA00023136"/>
    </source>
</evidence>
<keyword evidence="4" id="KW-1133">Transmembrane helix</keyword>
<dbReference type="CDD" id="cd06257">
    <property type="entry name" value="DnaJ"/>
    <property type="match status" value="1"/>
</dbReference>
<evidence type="ECO:0000313" key="11">
    <source>
        <dbReference type="Proteomes" id="UP000002630"/>
    </source>
</evidence>
<dbReference type="STRING" id="2880.D7FLD8"/>
<dbReference type="InterPro" id="IPR036869">
    <property type="entry name" value="J_dom_sf"/>
</dbReference>
<dbReference type="PANTHER" id="PTHR12763:SF28">
    <property type="entry name" value="GEO10507P1-RELATED"/>
    <property type="match status" value="1"/>
</dbReference>
<feature type="compositionally biased region" description="Low complexity" evidence="8">
    <location>
        <begin position="117"/>
        <end position="126"/>
    </location>
</feature>
<dbReference type="GO" id="GO:0001405">
    <property type="term" value="C:PAM complex, Tim23 associated import motor"/>
    <property type="evidence" value="ECO:0007669"/>
    <property type="project" value="TreeGrafter"/>
</dbReference>
<gene>
    <name evidence="10" type="ORF">Esi_0159_0032</name>
</gene>
<keyword evidence="6" id="KW-0472">Membrane</keyword>
<comment type="similarity">
    <text evidence="7">Belongs to the TIM14 family.</text>
</comment>
<evidence type="ECO:0000259" key="9">
    <source>
        <dbReference type="PROSITE" id="PS50076"/>
    </source>
</evidence>
<dbReference type="GO" id="GO:0030150">
    <property type="term" value="P:protein import into mitochondrial matrix"/>
    <property type="evidence" value="ECO:0007669"/>
    <property type="project" value="TreeGrafter"/>
</dbReference>
<dbReference type="Pfam" id="PF00226">
    <property type="entry name" value="DnaJ"/>
    <property type="match status" value="1"/>
</dbReference>
<comment type="subcellular location">
    <subcellularLocation>
        <location evidence="1">Mitochondrion inner membrane</location>
        <topology evidence="1">Single-pass membrane protein</topology>
    </subcellularLocation>
</comment>
<evidence type="ECO:0000256" key="3">
    <source>
        <dbReference type="ARBA" id="ARBA00022792"/>
    </source>
</evidence>
<keyword evidence="5" id="KW-0496">Mitochondrion</keyword>
<evidence type="ECO:0000256" key="2">
    <source>
        <dbReference type="ARBA" id="ARBA00022692"/>
    </source>
</evidence>
<dbReference type="FunFam" id="1.10.287.110:FF:000001">
    <property type="entry name" value="Import inner membrane translocase subunit tim14"/>
    <property type="match status" value="1"/>
</dbReference>
<evidence type="ECO:0000256" key="7">
    <source>
        <dbReference type="ARBA" id="ARBA00038105"/>
    </source>
</evidence>
<dbReference type="Proteomes" id="UP000002630">
    <property type="component" value="Unassembled WGS sequence"/>
</dbReference>
<feature type="region of interest" description="Disordered" evidence="8">
    <location>
        <begin position="101"/>
        <end position="126"/>
    </location>
</feature>
<keyword evidence="3" id="KW-0999">Mitochondrion inner membrane</keyword>
<dbReference type="AlphaFoldDB" id="D7FLD8"/>
<keyword evidence="11" id="KW-1185">Reference proteome</keyword>
<dbReference type="Gene3D" id="1.10.287.110">
    <property type="entry name" value="DnaJ domain"/>
    <property type="match status" value="1"/>
</dbReference>
<proteinExistence type="inferred from homology"/>
<organism evidence="10 11">
    <name type="scientific">Ectocarpus siliculosus</name>
    <name type="common">Brown alga</name>
    <name type="synonym">Conferva siliculosa</name>
    <dbReference type="NCBI Taxonomy" id="2880"/>
    <lineage>
        <taxon>Eukaryota</taxon>
        <taxon>Sar</taxon>
        <taxon>Stramenopiles</taxon>
        <taxon>Ochrophyta</taxon>
        <taxon>PX clade</taxon>
        <taxon>Phaeophyceae</taxon>
        <taxon>Ectocarpales</taxon>
        <taxon>Ectocarpaceae</taxon>
        <taxon>Ectocarpus</taxon>
    </lineage>
</organism>
<name>D7FLD8_ECTSI</name>
<dbReference type="SMART" id="SM00271">
    <property type="entry name" value="DnaJ"/>
    <property type="match status" value="1"/>
</dbReference>
<feature type="domain" description="J" evidence="9">
    <location>
        <begin position="156"/>
        <end position="209"/>
    </location>
</feature>
<reference evidence="10 11" key="1">
    <citation type="journal article" date="2010" name="Nature">
        <title>The Ectocarpus genome and the independent evolution of multicellularity in brown algae.</title>
        <authorList>
            <person name="Cock J.M."/>
            <person name="Sterck L."/>
            <person name="Rouze P."/>
            <person name="Scornet D."/>
            <person name="Allen A.E."/>
            <person name="Amoutzias G."/>
            <person name="Anthouard V."/>
            <person name="Artiguenave F."/>
            <person name="Aury J.M."/>
            <person name="Badger J.H."/>
            <person name="Beszteri B."/>
            <person name="Billiau K."/>
            <person name="Bonnet E."/>
            <person name="Bothwell J.H."/>
            <person name="Bowler C."/>
            <person name="Boyen C."/>
            <person name="Brownlee C."/>
            <person name="Carrano C.J."/>
            <person name="Charrier B."/>
            <person name="Cho G.Y."/>
            <person name="Coelho S.M."/>
            <person name="Collen J."/>
            <person name="Corre E."/>
            <person name="Da Silva C."/>
            <person name="Delage L."/>
            <person name="Delaroque N."/>
            <person name="Dittami S.M."/>
            <person name="Doulbeau S."/>
            <person name="Elias M."/>
            <person name="Farnham G."/>
            <person name="Gachon C.M."/>
            <person name="Gschloessl B."/>
            <person name="Heesch S."/>
            <person name="Jabbari K."/>
            <person name="Jubin C."/>
            <person name="Kawai H."/>
            <person name="Kimura K."/>
            <person name="Kloareg B."/>
            <person name="Kupper F.C."/>
            <person name="Lang D."/>
            <person name="Le Bail A."/>
            <person name="Leblanc C."/>
            <person name="Lerouge P."/>
            <person name="Lohr M."/>
            <person name="Lopez P.J."/>
            <person name="Martens C."/>
            <person name="Maumus F."/>
            <person name="Michel G."/>
            <person name="Miranda-Saavedra D."/>
            <person name="Morales J."/>
            <person name="Moreau H."/>
            <person name="Motomura T."/>
            <person name="Nagasato C."/>
            <person name="Napoli C.A."/>
            <person name="Nelson D.R."/>
            <person name="Nyvall-Collen P."/>
            <person name="Peters A.F."/>
            <person name="Pommier C."/>
            <person name="Potin P."/>
            <person name="Poulain J."/>
            <person name="Quesneville H."/>
            <person name="Read B."/>
            <person name="Rensing S.A."/>
            <person name="Ritter A."/>
            <person name="Rousvoal S."/>
            <person name="Samanta M."/>
            <person name="Samson G."/>
            <person name="Schroeder D.C."/>
            <person name="Segurens B."/>
            <person name="Strittmatter M."/>
            <person name="Tonon T."/>
            <person name="Tregear J.W."/>
            <person name="Valentin K."/>
            <person name="von Dassow P."/>
            <person name="Yamagishi T."/>
            <person name="Van de Peer Y."/>
            <person name="Wincker P."/>
        </authorList>
    </citation>
    <scope>NUCLEOTIDE SEQUENCE [LARGE SCALE GENOMIC DNA]</scope>
    <source>
        <strain evidence="11">Ec32 / CCAP1310/4</strain>
    </source>
</reference>
<keyword evidence="2" id="KW-0812">Transmembrane</keyword>
<accession>D7FLD8</accession>
<evidence type="ECO:0000256" key="5">
    <source>
        <dbReference type="ARBA" id="ARBA00023128"/>
    </source>
</evidence>
<dbReference type="InParanoid" id="D7FLD8"/>
<evidence type="ECO:0000256" key="8">
    <source>
        <dbReference type="SAM" id="MobiDB-lite"/>
    </source>
</evidence>
<evidence type="ECO:0000256" key="4">
    <source>
        <dbReference type="ARBA" id="ARBA00022989"/>
    </source>
</evidence>
<evidence type="ECO:0000313" key="10">
    <source>
        <dbReference type="EMBL" id="CBJ29706.1"/>
    </source>
</evidence>
<dbReference type="PANTHER" id="PTHR12763">
    <property type="match status" value="1"/>
</dbReference>